<name>A0A4Y1Z8R4_9BACL</name>
<comment type="caution">
    <text evidence="1">The sequence shown here is derived from an EMBL/GenBank/DDBJ whole genome shotgun (WGS) entry which is preliminary data.</text>
</comment>
<organism evidence="1 2">
    <name type="scientific">Sporolactobacillus inulinus</name>
    <dbReference type="NCBI Taxonomy" id="2078"/>
    <lineage>
        <taxon>Bacteria</taxon>
        <taxon>Bacillati</taxon>
        <taxon>Bacillota</taxon>
        <taxon>Bacilli</taxon>
        <taxon>Bacillales</taxon>
        <taxon>Sporolactobacillaceae</taxon>
        <taxon>Sporolactobacillus</taxon>
    </lineage>
</organism>
<evidence type="ECO:0000313" key="1">
    <source>
        <dbReference type="EMBL" id="GAY75442.1"/>
    </source>
</evidence>
<proteinExistence type="predicted"/>
<dbReference type="EMBL" id="BEXB01000005">
    <property type="protein sequence ID" value="GAY75442.1"/>
    <property type="molecule type" value="Genomic_DNA"/>
</dbReference>
<dbReference type="Proteomes" id="UP000319716">
    <property type="component" value="Unassembled WGS sequence"/>
</dbReference>
<reference evidence="1 2" key="1">
    <citation type="submission" date="2017-11" db="EMBL/GenBank/DDBJ databases">
        <title>Draft Genome Sequence of Sporolactobacillus inulinus NBRC 111894 Isolated from Koso, a Japanese Sugar-Vegetable Fermented Beverage.</title>
        <authorList>
            <person name="Chiou T.Y."/>
            <person name="Oshima K."/>
            <person name="Suda W."/>
            <person name="Hattori M."/>
            <person name="Takahashi T."/>
        </authorList>
    </citation>
    <scope>NUCLEOTIDE SEQUENCE [LARGE SCALE GENOMIC DNA]</scope>
    <source>
        <strain evidence="1 2">NBRC111894</strain>
    </source>
</reference>
<sequence length="41" mass="4673">MSDFSCENVLERAISEHSRISELFGDELSPLTDENVLMMLN</sequence>
<dbReference type="AlphaFoldDB" id="A0A4Y1Z8R4"/>
<accession>A0A4Y1Z8R4</accession>
<gene>
    <name evidence="1" type="ORF">NBRC111894_996</name>
</gene>
<evidence type="ECO:0000313" key="2">
    <source>
        <dbReference type="Proteomes" id="UP000319716"/>
    </source>
</evidence>
<protein>
    <submittedName>
        <fullName evidence="1">Uncharacterized protein</fullName>
    </submittedName>
</protein>